<dbReference type="RefSeq" id="WP_015925603.1">
    <property type="nucleotide sequence ID" value="NC_011898.1"/>
</dbReference>
<protein>
    <submittedName>
        <fullName evidence="1">Uncharacterized protein</fullName>
    </submittedName>
</protein>
<dbReference type="Proteomes" id="UP000001349">
    <property type="component" value="Chromosome"/>
</dbReference>
<reference evidence="1 2" key="1">
    <citation type="submission" date="2009-01" db="EMBL/GenBank/DDBJ databases">
        <title>Complete sequence of Clostridium cellulolyticum H10.</title>
        <authorList>
            <consortium name="US DOE Joint Genome Institute"/>
            <person name="Lucas S."/>
            <person name="Copeland A."/>
            <person name="Lapidus A."/>
            <person name="Glavina del Rio T."/>
            <person name="Dalin E."/>
            <person name="Tice H."/>
            <person name="Bruce D."/>
            <person name="Goodwin L."/>
            <person name="Pitluck S."/>
            <person name="Chertkov O."/>
            <person name="Saunders E."/>
            <person name="Brettin T."/>
            <person name="Detter J.C."/>
            <person name="Han C."/>
            <person name="Larimer F."/>
            <person name="Land M."/>
            <person name="Hauser L."/>
            <person name="Kyrpides N."/>
            <person name="Ivanova N."/>
            <person name="Zhou J."/>
            <person name="Richardson P."/>
        </authorList>
    </citation>
    <scope>NUCLEOTIDE SEQUENCE [LARGE SCALE GENOMIC DNA]</scope>
    <source>
        <strain evidence="2">ATCC 35319 / DSM 5812 / JCM 6584 / H10</strain>
    </source>
</reference>
<dbReference type="STRING" id="394503.Ccel_2166"/>
<dbReference type="eggNOG" id="ENOG50338HA">
    <property type="taxonomic scope" value="Bacteria"/>
</dbReference>
<dbReference type="OrthoDB" id="1739544at2"/>
<evidence type="ECO:0000313" key="1">
    <source>
        <dbReference type="EMBL" id="ACL76508.1"/>
    </source>
</evidence>
<gene>
    <name evidence="1" type="ordered locus">Ccel_2166</name>
</gene>
<dbReference type="EMBL" id="CP001348">
    <property type="protein sequence ID" value="ACL76508.1"/>
    <property type="molecule type" value="Genomic_DNA"/>
</dbReference>
<accession>B8I475</accession>
<name>B8I475_RUMCH</name>
<sequence>MSITISLWSTKQGELNRFLYSFYGKDMEVDYSLRRWAQDFYMPLDSVDMICALMDNSEKYDVSMYIHMENGYLHKITDSNYEDVIKGLFEIYYVPV</sequence>
<keyword evidence="2" id="KW-1185">Reference proteome</keyword>
<dbReference type="HOGENOM" id="CLU_2354881_0_0_9"/>
<dbReference type="KEGG" id="cce:Ccel_2166"/>
<evidence type="ECO:0000313" key="2">
    <source>
        <dbReference type="Proteomes" id="UP000001349"/>
    </source>
</evidence>
<dbReference type="AlphaFoldDB" id="B8I475"/>
<proteinExistence type="predicted"/>
<organism evidence="1 2">
    <name type="scientific">Ruminiclostridium cellulolyticum (strain ATCC 35319 / DSM 5812 / JCM 6584 / H10)</name>
    <name type="common">Clostridium cellulolyticum</name>
    <dbReference type="NCBI Taxonomy" id="394503"/>
    <lineage>
        <taxon>Bacteria</taxon>
        <taxon>Bacillati</taxon>
        <taxon>Bacillota</taxon>
        <taxon>Clostridia</taxon>
        <taxon>Eubacteriales</taxon>
        <taxon>Oscillospiraceae</taxon>
        <taxon>Ruminiclostridium</taxon>
    </lineage>
</organism>